<evidence type="ECO:0000256" key="2">
    <source>
        <dbReference type="ARBA" id="ARBA00022679"/>
    </source>
</evidence>
<dbReference type="GO" id="GO:0005829">
    <property type="term" value="C:cytosol"/>
    <property type="evidence" value="ECO:0007669"/>
    <property type="project" value="TreeGrafter"/>
</dbReference>
<dbReference type="Gene3D" id="2.160.10.10">
    <property type="entry name" value="Hexapeptide repeat proteins"/>
    <property type="match status" value="1"/>
</dbReference>
<dbReference type="InterPro" id="IPR011004">
    <property type="entry name" value="Trimer_LpxA-like_sf"/>
</dbReference>
<dbReference type="Pfam" id="PF00132">
    <property type="entry name" value="Hexapep"/>
    <property type="match status" value="1"/>
</dbReference>
<dbReference type="InterPro" id="IPR001451">
    <property type="entry name" value="Hexapep"/>
</dbReference>
<proteinExistence type="inferred from homology"/>
<protein>
    <submittedName>
        <fullName evidence="5">Acyltransferase</fullName>
    </submittedName>
</protein>
<dbReference type="EMBL" id="PYLS01000001">
    <property type="protein sequence ID" value="PST84764.1"/>
    <property type="molecule type" value="Genomic_DNA"/>
</dbReference>
<evidence type="ECO:0000256" key="3">
    <source>
        <dbReference type="ARBA" id="ARBA00022737"/>
    </source>
</evidence>
<keyword evidence="3" id="KW-0677">Repeat</keyword>
<accession>A0A2T3HQN0</accession>
<dbReference type="PANTHER" id="PTHR23416:SF23">
    <property type="entry name" value="ACETYLTRANSFERASE C18B11.09C-RELATED"/>
    <property type="match status" value="1"/>
</dbReference>
<dbReference type="OrthoDB" id="9801697at2"/>
<keyword evidence="2 5" id="KW-0808">Transferase</keyword>
<dbReference type="InterPro" id="IPR018357">
    <property type="entry name" value="Hexapep_transf_CS"/>
</dbReference>
<evidence type="ECO:0000313" key="6">
    <source>
        <dbReference type="Proteomes" id="UP000240912"/>
    </source>
</evidence>
<dbReference type="InterPro" id="IPR051159">
    <property type="entry name" value="Hexapeptide_acetyltransf"/>
</dbReference>
<evidence type="ECO:0000256" key="4">
    <source>
        <dbReference type="ARBA" id="ARBA00023315"/>
    </source>
</evidence>
<keyword evidence="6" id="KW-1185">Reference proteome</keyword>
<organism evidence="5 6">
    <name type="scientific">Pedobacter yulinensis</name>
    <dbReference type="NCBI Taxonomy" id="2126353"/>
    <lineage>
        <taxon>Bacteria</taxon>
        <taxon>Pseudomonadati</taxon>
        <taxon>Bacteroidota</taxon>
        <taxon>Sphingobacteriia</taxon>
        <taxon>Sphingobacteriales</taxon>
        <taxon>Sphingobacteriaceae</taxon>
        <taxon>Pedobacter</taxon>
    </lineage>
</organism>
<dbReference type="Pfam" id="PF14602">
    <property type="entry name" value="Hexapep_2"/>
    <property type="match status" value="1"/>
</dbReference>
<dbReference type="Proteomes" id="UP000240912">
    <property type="component" value="Unassembled WGS sequence"/>
</dbReference>
<dbReference type="GO" id="GO:0008374">
    <property type="term" value="F:O-acyltransferase activity"/>
    <property type="evidence" value="ECO:0007669"/>
    <property type="project" value="TreeGrafter"/>
</dbReference>
<reference evidence="5 6" key="1">
    <citation type="submission" date="2018-03" db="EMBL/GenBank/DDBJ databases">
        <authorList>
            <person name="Keele B.F."/>
        </authorList>
    </citation>
    <scope>NUCLEOTIDE SEQUENCE [LARGE SCALE GENOMIC DNA]</scope>
    <source>
        <strain evidence="5 6">YL28-9</strain>
    </source>
</reference>
<dbReference type="AlphaFoldDB" id="A0A2T3HQN0"/>
<comment type="caution">
    <text evidence="5">The sequence shown here is derived from an EMBL/GenBank/DDBJ whole genome shotgun (WGS) entry which is preliminary data.</text>
</comment>
<gene>
    <name evidence="5" type="ORF">C7T94_01155</name>
</gene>
<evidence type="ECO:0000256" key="1">
    <source>
        <dbReference type="ARBA" id="ARBA00007274"/>
    </source>
</evidence>
<name>A0A2T3HQN0_9SPHI</name>
<evidence type="ECO:0000313" key="5">
    <source>
        <dbReference type="EMBL" id="PST84764.1"/>
    </source>
</evidence>
<dbReference type="PROSITE" id="PS00101">
    <property type="entry name" value="HEXAPEP_TRANSFERASES"/>
    <property type="match status" value="1"/>
</dbReference>
<dbReference type="SUPFAM" id="SSF51161">
    <property type="entry name" value="Trimeric LpxA-like enzymes"/>
    <property type="match status" value="1"/>
</dbReference>
<dbReference type="RefSeq" id="WP_107212851.1">
    <property type="nucleotide sequence ID" value="NZ_KZ686268.1"/>
</dbReference>
<comment type="similarity">
    <text evidence="1">Belongs to the transferase hexapeptide repeat family.</text>
</comment>
<dbReference type="CDD" id="cd04647">
    <property type="entry name" value="LbH_MAT_like"/>
    <property type="match status" value="1"/>
</dbReference>
<keyword evidence="4 5" id="KW-0012">Acyltransferase</keyword>
<sequence>MKLIRLSYKAFRKIKRILFKTVQSAVTRIKLAGNGVQFGRALVSNGIPNIDIANGGTISIGNQFRMNNGENYNMIGRQQPCFFIVTSTGNIKIGDNVGISGTAFFSSLSIEIGDNVKIGGNTVIYDSDFHSLHFLHRRDRKLDVKYTVSRAVKIEDDVFIGAHTTILKGVTIGNRAIVGAGSVVVKDVPAGEIWAGNPARFIRKVRDVE</sequence>
<dbReference type="PANTHER" id="PTHR23416">
    <property type="entry name" value="SIALIC ACID SYNTHASE-RELATED"/>
    <property type="match status" value="1"/>
</dbReference>